<dbReference type="Proteomes" id="UP001198220">
    <property type="component" value="Unassembled WGS sequence"/>
</dbReference>
<proteinExistence type="predicted"/>
<sequence length="397" mass="45957">MDDRLEFSFAMQEKDYAHFLAMKDQWKAWKSGRRCLHPDERYLRQILASPELKKHLGQWSLIFGEEEICVRQGETGYRFFWKGIGGIVEFPDAFWFYGKEESGLFVIPKGVFPLEDRGTFLHWCRSKEIFCTPYTEGKARKPMPFLLQLFLLFLVFVGLLGLGAGEMLLANRTIKYAQESTSKVDTEDLQKQYPDYLTIEDQIAILRELGFEIPDGAADYYHSWMDDSESARGYVEGHPFYVLLSDMGQAKYDLDTRMLIGNPDQVFWFPDVSWDISTEYVNIMNGINSIMKENTFISVSEDCSEANFSQGTGVIRITFWCGGQPYSYRAPVDAEGKVDQSLLLFLSQVLQENGYTEKQLYRCPDQDGGELLFWRDAAWIQEFRKKTGLDPEEITLE</sequence>
<evidence type="ECO:0000313" key="3">
    <source>
        <dbReference type="Proteomes" id="UP001198220"/>
    </source>
</evidence>
<dbReference type="EMBL" id="JAJEPS010000004">
    <property type="protein sequence ID" value="MCC2125677.1"/>
    <property type="molecule type" value="Genomic_DNA"/>
</dbReference>
<gene>
    <name evidence="2" type="ORF">LKD36_05725</name>
</gene>
<name>A0AAE3DAD5_9FIRM</name>
<protein>
    <submittedName>
        <fullName evidence="2">YcxB family protein</fullName>
    </submittedName>
</protein>
<organism evidence="2 3">
    <name type="scientific">Hominiventricola filiformis</name>
    <dbReference type="NCBI Taxonomy" id="2885352"/>
    <lineage>
        <taxon>Bacteria</taxon>
        <taxon>Bacillati</taxon>
        <taxon>Bacillota</taxon>
        <taxon>Clostridia</taxon>
        <taxon>Lachnospirales</taxon>
        <taxon>Lachnospiraceae</taxon>
        <taxon>Hominiventricola</taxon>
    </lineage>
</organism>
<keyword evidence="1" id="KW-1133">Transmembrane helix</keyword>
<dbReference type="AlphaFoldDB" id="A0AAE3DAD5"/>
<keyword evidence="1" id="KW-0812">Transmembrane</keyword>
<dbReference type="RefSeq" id="WP_308459039.1">
    <property type="nucleotide sequence ID" value="NZ_JAJEPS010000004.1"/>
</dbReference>
<accession>A0AAE3DAD5</accession>
<reference evidence="2 3" key="1">
    <citation type="submission" date="2021-10" db="EMBL/GenBank/DDBJ databases">
        <title>Anaerobic single-cell dispensing facilitates the cultivation of human gut bacteria.</title>
        <authorList>
            <person name="Afrizal A."/>
        </authorList>
    </citation>
    <scope>NUCLEOTIDE SEQUENCE [LARGE SCALE GENOMIC DNA]</scope>
    <source>
        <strain evidence="2 3">CLA-AA-H276</strain>
    </source>
</reference>
<keyword evidence="3" id="KW-1185">Reference proteome</keyword>
<evidence type="ECO:0000313" key="2">
    <source>
        <dbReference type="EMBL" id="MCC2125677.1"/>
    </source>
</evidence>
<evidence type="ECO:0000256" key="1">
    <source>
        <dbReference type="SAM" id="Phobius"/>
    </source>
</evidence>
<feature type="transmembrane region" description="Helical" evidence="1">
    <location>
        <begin position="145"/>
        <end position="165"/>
    </location>
</feature>
<keyword evidence="1" id="KW-0472">Membrane</keyword>
<comment type="caution">
    <text evidence="2">The sequence shown here is derived from an EMBL/GenBank/DDBJ whole genome shotgun (WGS) entry which is preliminary data.</text>
</comment>